<protein>
    <recommendedName>
        <fullName evidence="7">Glutamyl-Q tRNA(Asp) synthetase</fullName>
        <shortName evidence="7">Glu-Q-RSs</shortName>
        <ecNumber evidence="7">6.1.1.-</ecNumber>
    </recommendedName>
</protein>
<feature type="binding site" evidence="7">
    <location>
        <position position="239"/>
    </location>
    <ligand>
        <name>ATP</name>
        <dbReference type="ChEBI" id="CHEBI:30616"/>
    </ligand>
</feature>
<evidence type="ECO:0000256" key="7">
    <source>
        <dbReference type="HAMAP-Rule" id="MF_01428"/>
    </source>
</evidence>
<dbReference type="RefSeq" id="WP_034839933.1">
    <property type="nucleotide sequence ID" value="NZ_JOKH01000005.1"/>
</dbReference>
<feature type="binding site" evidence="7">
    <location>
        <position position="123"/>
    </location>
    <ligand>
        <name>Zn(2+)</name>
        <dbReference type="ChEBI" id="CHEBI:29105"/>
    </ligand>
</feature>
<dbReference type="EC" id="6.1.1.-" evidence="7"/>
<dbReference type="Proteomes" id="UP000028073">
    <property type="component" value="Unassembled WGS sequence"/>
</dbReference>
<dbReference type="InterPro" id="IPR014729">
    <property type="entry name" value="Rossmann-like_a/b/a_fold"/>
</dbReference>
<dbReference type="InterPro" id="IPR049940">
    <property type="entry name" value="GluQ/Sye"/>
</dbReference>
<feature type="binding site" evidence="7">
    <location>
        <position position="180"/>
    </location>
    <ligand>
        <name>L-glutamate</name>
        <dbReference type="ChEBI" id="CHEBI:29985"/>
    </ligand>
</feature>
<dbReference type="GO" id="GO:0006400">
    <property type="term" value="P:tRNA modification"/>
    <property type="evidence" value="ECO:0007669"/>
    <property type="project" value="InterPro"/>
</dbReference>
<dbReference type="Pfam" id="PF00749">
    <property type="entry name" value="tRNA-synt_1c"/>
    <property type="match status" value="2"/>
</dbReference>
<dbReference type="PRINTS" id="PR00987">
    <property type="entry name" value="TRNASYNTHGLU"/>
</dbReference>
<dbReference type="NCBIfam" id="NF004314">
    <property type="entry name" value="PRK05710.1-3"/>
    <property type="match status" value="1"/>
</dbReference>
<keyword evidence="3 7" id="KW-0547">Nucleotide-binding</keyword>
<feature type="short sequence motif" description="'HIGH' region" evidence="7">
    <location>
        <begin position="20"/>
        <end position="30"/>
    </location>
</feature>
<reference evidence="10 11" key="1">
    <citation type="submission" date="2014-06" db="EMBL/GenBank/DDBJ databases">
        <title>Whole Genome Sequences of Three Symbiotic Endozoicomonas Bacteria.</title>
        <authorList>
            <person name="Neave M.J."/>
            <person name="Apprill A."/>
            <person name="Voolstra C.R."/>
        </authorList>
    </citation>
    <scope>NUCLEOTIDE SEQUENCE [LARGE SCALE GENOMIC DNA]</scope>
    <source>
        <strain evidence="10 11">DSM 25634</strain>
    </source>
</reference>
<dbReference type="GO" id="GO:0004818">
    <property type="term" value="F:glutamate-tRNA ligase activity"/>
    <property type="evidence" value="ECO:0007669"/>
    <property type="project" value="TreeGrafter"/>
</dbReference>
<feature type="domain" description="Glutamyl/glutaminyl-tRNA synthetase class Ib catalytic" evidence="9">
    <location>
        <begin position="132"/>
        <end position="265"/>
    </location>
</feature>
<dbReference type="InterPro" id="IPR020058">
    <property type="entry name" value="Glu/Gln-tRNA-synth_Ib_cat-dom"/>
</dbReference>
<dbReference type="InterPro" id="IPR000924">
    <property type="entry name" value="Glu/Gln-tRNA-synth"/>
</dbReference>
<evidence type="ECO:0000256" key="2">
    <source>
        <dbReference type="ARBA" id="ARBA00022723"/>
    </source>
</evidence>
<feature type="binding site" evidence="7">
    <location>
        <position position="53"/>
    </location>
    <ligand>
        <name>L-glutamate</name>
        <dbReference type="ChEBI" id="CHEBI:29985"/>
    </ligand>
</feature>
<evidence type="ECO:0000256" key="6">
    <source>
        <dbReference type="ARBA" id="ARBA00023146"/>
    </source>
</evidence>
<keyword evidence="11" id="KW-1185">Reference proteome</keyword>
<feature type="binding site" evidence="7">
    <location>
        <position position="109"/>
    </location>
    <ligand>
        <name>Zn(2+)</name>
        <dbReference type="ChEBI" id="CHEBI:29105"/>
    </ligand>
</feature>
<gene>
    <name evidence="7" type="primary">gluQ</name>
    <name evidence="10" type="ORF">GZ78_21380</name>
</gene>
<keyword evidence="4 7" id="KW-0862">Zinc</keyword>
<dbReference type="STRING" id="1137799.GZ78_21380"/>
<dbReference type="PANTHER" id="PTHR43311:SF1">
    <property type="entry name" value="GLUTAMYL-Q TRNA(ASP) SYNTHETASE"/>
    <property type="match status" value="1"/>
</dbReference>
<dbReference type="HAMAP" id="MF_01428">
    <property type="entry name" value="Glu_Q_tRNA_synth"/>
    <property type="match status" value="1"/>
</dbReference>
<dbReference type="EMBL" id="JOKH01000005">
    <property type="protein sequence ID" value="KEQ16420.1"/>
    <property type="molecule type" value="Genomic_DNA"/>
</dbReference>
<proteinExistence type="inferred from homology"/>
<evidence type="ECO:0000313" key="10">
    <source>
        <dbReference type="EMBL" id="KEQ16420.1"/>
    </source>
</evidence>
<comment type="similarity">
    <text evidence="7">Belongs to the class-I aminoacyl-tRNA synthetase family. GluQ subfamily.</text>
</comment>
<evidence type="ECO:0000256" key="1">
    <source>
        <dbReference type="ARBA" id="ARBA00022598"/>
    </source>
</evidence>
<dbReference type="GO" id="GO:0006424">
    <property type="term" value="P:glutamyl-tRNA aminoacylation"/>
    <property type="evidence" value="ECO:0007669"/>
    <property type="project" value="InterPro"/>
</dbReference>
<name>A0A081ND97_9GAMM</name>
<evidence type="ECO:0000313" key="11">
    <source>
        <dbReference type="Proteomes" id="UP000028073"/>
    </source>
</evidence>
<keyword evidence="1 7" id="KW-0436">Ligase</keyword>
<dbReference type="AlphaFoldDB" id="A0A081ND97"/>
<keyword evidence="6 7" id="KW-0030">Aminoacyl-tRNA synthetase</keyword>
<feature type="domain" description="Glutamyl/glutaminyl-tRNA synthetase class Ib catalytic" evidence="9">
    <location>
        <begin position="17"/>
        <end position="117"/>
    </location>
</feature>
<feature type="binding site" evidence="7">
    <location>
        <position position="127"/>
    </location>
    <ligand>
        <name>Zn(2+)</name>
        <dbReference type="ChEBI" id="CHEBI:29105"/>
    </ligand>
</feature>
<dbReference type="InterPro" id="IPR022380">
    <property type="entry name" value="Glu-Q_tRNA(Asp)_Synthase"/>
</dbReference>
<dbReference type="GO" id="GO:0005524">
    <property type="term" value="F:ATP binding"/>
    <property type="evidence" value="ECO:0007669"/>
    <property type="project" value="UniProtKB-KW"/>
</dbReference>
<dbReference type="PANTHER" id="PTHR43311">
    <property type="entry name" value="GLUTAMATE--TRNA LIGASE"/>
    <property type="match status" value="1"/>
</dbReference>
<keyword evidence="5 7" id="KW-0067">ATP-binding</keyword>
<dbReference type="GO" id="GO:0005829">
    <property type="term" value="C:cytosol"/>
    <property type="evidence" value="ECO:0007669"/>
    <property type="project" value="TreeGrafter"/>
</dbReference>
<sequence length="304" mass="33844">MTIETPTAKEKPAYTGRFAPSPSGLLHFGSLVAALASYLDARSQNGTWLVRMEDIDPPREQPGAADQILKSLEAYGLHWDGQVLYQSQRTDAYRHIINDLQTRGYVYPCTCTRRELQGYGGLYPGICRNKSDNTTTPHSLRVKCSQDIIEFQDLIQGAIHYALPDLGDFIIQRKDGLFAYQLAVCADDADQGITHIVRGYDLLNATPWQIYLLSLLDTAIPVYAHFPVITLENGDKLSKQNHAAEIPLDQPEQQLIKALQALGQKPDTALEGSSVAEILEWGTEHWQIDNVANQPSVSLLSLRK</sequence>
<evidence type="ECO:0000256" key="5">
    <source>
        <dbReference type="ARBA" id="ARBA00022840"/>
    </source>
</evidence>
<comment type="caution">
    <text evidence="10">The sequence shown here is derived from an EMBL/GenBank/DDBJ whole genome shotgun (WGS) entry which is preliminary data.</text>
</comment>
<dbReference type="FunFam" id="3.40.50.620:FF:000093">
    <property type="entry name" value="Glutamyl-Q tRNA(Asp) synthetase"/>
    <property type="match status" value="1"/>
</dbReference>
<dbReference type="NCBIfam" id="TIGR03838">
    <property type="entry name" value="queuosine_YadB"/>
    <property type="match status" value="1"/>
</dbReference>
<accession>A0A081ND97</accession>
<keyword evidence="8" id="KW-0648">Protein biosynthesis</keyword>
<evidence type="ECO:0000256" key="3">
    <source>
        <dbReference type="ARBA" id="ARBA00022741"/>
    </source>
</evidence>
<feature type="binding site" evidence="7">
    <location>
        <position position="111"/>
    </location>
    <ligand>
        <name>Zn(2+)</name>
        <dbReference type="ChEBI" id="CHEBI:29105"/>
    </ligand>
</feature>
<dbReference type="eggNOG" id="COG0008">
    <property type="taxonomic scope" value="Bacteria"/>
</dbReference>
<evidence type="ECO:0000256" key="4">
    <source>
        <dbReference type="ARBA" id="ARBA00022833"/>
    </source>
</evidence>
<evidence type="ECO:0000256" key="8">
    <source>
        <dbReference type="RuleBase" id="RU363037"/>
    </source>
</evidence>
<organism evidence="10 11">
    <name type="scientific">Endozoicomonas numazuensis</name>
    <dbReference type="NCBI Taxonomy" id="1137799"/>
    <lineage>
        <taxon>Bacteria</taxon>
        <taxon>Pseudomonadati</taxon>
        <taxon>Pseudomonadota</taxon>
        <taxon>Gammaproteobacteria</taxon>
        <taxon>Oceanospirillales</taxon>
        <taxon>Endozoicomonadaceae</taxon>
        <taxon>Endozoicomonas</taxon>
    </lineage>
</organism>
<feature type="short sequence motif" description="'KMSKS' region" evidence="7">
    <location>
        <begin position="236"/>
        <end position="240"/>
    </location>
</feature>
<comment type="cofactor">
    <cofactor evidence="7">
        <name>Zn(2+)</name>
        <dbReference type="ChEBI" id="CHEBI:29105"/>
    </cofactor>
    <text evidence="7">Binds 1 zinc ion per subunit.</text>
</comment>
<dbReference type="Gene3D" id="3.40.50.620">
    <property type="entry name" value="HUPs"/>
    <property type="match status" value="1"/>
</dbReference>
<dbReference type="SUPFAM" id="SSF52374">
    <property type="entry name" value="Nucleotidylyl transferase"/>
    <property type="match status" value="1"/>
</dbReference>
<dbReference type="GO" id="GO:0008270">
    <property type="term" value="F:zinc ion binding"/>
    <property type="evidence" value="ECO:0007669"/>
    <property type="project" value="UniProtKB-UniRule"/>
</dbReference>
<feature type="binding site" evidence="7">
    <location>
        <position position="198"/>
    </location>
    <ligand>
        <name>L-glutamate</name>
        <dbReference type="ChEBI" id="CHEBI:29985"/>
    </ligand>
</feature>
<comment type="function">
    <text evidence="7">Catalyzes the tRNA-independent activation of glutamate in presence of ATP and the subsequent transfer of glutamate onto a tRNA(Asp). Glutamate is transferred on the 2-amino-5-(4,5-dihydroxy-2-cyclopenten-1-yl) moiety of the queuosine in the wobble position of the QUC anticodon.</text>
</comment>
<feature type="binding site" evidence="7">
    <location>
        <begin position="17"/>
        <end position="21"/>
    </location>
    <ligand>
        <name>L-glutamate</name>
        <dbReference type="ChEBI" id="CHEBI:29985"/>
    </ligand>
</feature>
<dbReference type="OrthoDB" id="9807503at2"/>
<keyword evidence="2 7" id="KW-0479">Metal-binding</keyword>
<evidence type="ECO:0000259" key="9">
    <source>
        <dbReference type="Pfam" id="PF00749"/>
    </source>
</evidence>